<dbReference type="InterPro" id="IPR009060">
    <property type="entry name" value="UBA-like_sf"/>
</dbReference>
<comment type="similarity">
    <text evidence="2">Belongs to the NXF family.</text>
</comment>
<keyword evidence="3" id="KW-0813">Transport</keyword>
<evidence type="ECO:0000256" key="6">
    <source>
        <dbReference type="ARBA" id="ARBA00022737"/>
    </source>
</evidence>
<accession>A0A8T9BJG9</accession>
<evidence type="ECO:0000256" key="8">
    <source>
        <dbReference type="ARBA" id="ARBA00023242"/>
    </source>
</evidence>
<dbReference type="FunFam" id="3.80.10.10:FF:000296">
    <property type="entry name" value="mRNA export factor MEX67"/>
    <property type="match status" value="1"/>
</dbReference>
<dbReference type="SMART" id="SM00804">
    <property type="entry name" value="TAP_C"/>
    <property type="match status" value="1"/>
</dbReference>
<evidence type="ECO:0000256" key="9">
    <source>
        <dbReference type="ARBA" id="ARBA00055253"/>
    </source>
</evidence>
<evidence type="ECO:0000256" key="5">
    <source>
        <dbReference type="ARBA" id="ARBA00022614"/>
    </source>
</evidence>
<proteinExistence type="inferred from homology"/>
<sequence>MVIFRDIANTNNLRIPQLPSPADDRMLQRAPIAPRGPRNSSPSVRSRGGIQKRNKAGGPVRVDRDGDLVMDATAAGDKRRSGKGRLEGPASSRGAGRGRGGPSRGANFGAAKTPQAIVRGLETRQANILESRITTGSTTLQIDGLSSSKAASNPDGGVESLLAFLERKASGPDRNVKIKKSHKKGDSVFVTASSEDIAEIQKLDGFTFAGATLGIQARDSPSSASRPDKFGDKRKDEVSSNAMEIKERLKGVLAARYNGDLKLLNLSALAQDPGLREMGVFNGTTTTSKIFPALMVVCGGLFKTRQEKQDAIVSVTLADNDLADVSDVTALAQTFPDLQHLDLSRNRLAQMSNFDAWGAKFKHLSTLILTGNPIETQLATLKSDIMKKYPYLEILNGIQIRTPEEVAAALETAKSPIPIAGPDFRDVGQVGENFIRQFVVLYDTDRSALLANFYDAQSVHSLSVNQNAPRGHKNSAPIAPWAPYIKQSRNLVKINNLPTQMTRLHRGSQAIEKLWSALPATRHPDIQTLGDKYLIECHALPGLADPTGQSVRGVDGLIITMHGEFEEQSESPGRALRSFSRTFVLGPGAPGGQPIRVVSDMLALRAWGPLAVPKLPLNPQANTTIITTEQQKQEAMAMQLVERTGMTPQYSALCLTETGWDLEKAFMAFTANKDKLPADAFITNAAR</sequence>
<feature type="compositionally biased region" description="Basic and acidic residues" evidence="11">
    <location>
        <begin position="226"/>
        <end position="238"/>
    </location>
</feature>
<keyword evidence="6" id="KW-0677">Repeat</keyword>
<dbReference type="SUPFAM" id="SSF52058">
    <property type="entry name" value="L domain-like"/>
    <property type="match status" value="1"/>
</dbReference>
<reference evidence="14 15" key="1">
    <citation type="submission" date="2018-05" db="EMBL/GenBank/DDBJ databases">
        <title>Whole genome sequencing for identification of molecular markers to develop diagnostic detection tools for the regulated plant pathogen Lachnellula willkommii.</title>
        <authorList>
            <person name="Giroux E."/>
            <person name="Bilodeau G."/>
        </authorList>
    </citation>
    <scope>NUCLEOTIDE SEQUENCE [LARGE SCALE GENOMIC DNA]</scope>
    <source>
        <strain evidence="14 15">CBS 203.66</strain>
    </source>
</reference>
<evidence type="ECO:0000256" key="1">
    <source>
        <dbReference type="ARBA" id="ARBA00004123"/>
    </source>
</evidence>
<comment type="subcellular location">
    <subcellularLocation>
        <location evidence="1">Nucleus</location>
    </subcellularLocation>
</comment>
<gene>
    <name evidence="14" type="primary">mex67</name>
    <name evidence="14" type="ORF">LARI1_G000752</name>
</gene>
<dbReference type="InterPro" id="IPR032710">
    <property type="entry name" value="NTF2-like_dom_sf"/>
</dbReference>
<dbReference type="EMBL" id="QGMF01000063">
    <property type="protein sequence ID" value="TVY20250.1"/>
    <property type="molecule type" value="Genomic_DNA"/>
</dbReference>
<evidence type="ECO:0000313" key="15">
    <source>
        <dbReference type="Proteomes" id="UP000469559"/>
    </source>
</evidence>
<evidence type="ECO:0000313" key="14">
    <source>
        <dbReference type="EMBL" id="TVY20250.1"/>
    </source>
</evidence>
<dbReference type="CDD" id="cd14342">
    <property type="entry name" value="UBA_TAP-C"/>
    <property type="match status" value="1"/>
</dbReference>
<dbReference type="GO" id="GO:0003723">
    <property type="term" value="F:RNA binding"/>
    <property type="evidence" value="ECO:0007669"/>
    <property type="project" value="TreeGrafter"/>
</dbReference>
<dbReference type="InterPro" id="IPR030217">
    <property type="entry name" value="NXF_fam"/>
</dbReference>
<feature type="domain" description="TAP-C" evidence="13">
    <location>
        <begin position="631"/>
        <end position="684"/>
    </location>
</feature>
<feature type="region of interest" description="Disordered" evidence="11">
    <location>
        <begin position="217"/>
        <end position="238"/>
    </location>
</feature>
<dbReference type="GO" id="GO:0042272">
    <property type="term" value="C:nuclear RNA export factor complex"/>
    <property type="evidence" value="ECO:0007669"/>
    <property type="project" value="UniProtKB-ARBA"/>
</dbReference>
<keyword evidence="4" id="KW-0963">Cytoplasm</keyword>
<dbReference type="FunFam" id="1.10.8.10:FF:000018">
    <property type="entry name" value="Nuclear RNA export factor 1"/>
    <property type="match status" value="1"/>
</dbReference>
<dbReference type="OrthoDB" id="25872at2759"/>
<evidence type="ECO:0000256" key="7">
    <source>
        <dbReference type="ARBA" id="ARBA00022816"/>
    </source>
</evidence>
<dbReference type="PANTHER" id="PTHR10662:SF22">
    <property type="entry name" value="NUCLEAR RNA EXPORT FACTOR 1"/>
    <property type="match status" value="1"/>
</dbReference>
<dbReference type="InterPro" id="IPR005637">
    <property type="entry name" value="TAP_C_dom"/>
</dbReference>
<dbReference type="InterPro" id="IPR018222">
    <property type="entry name" value="Nuclear_transport_factor_2_euk"/>
</dbReference>
<dbReference type="PANTHER" id="PTHR10662">
    <property type="entry name" value="NUCLEAR RNA EXPORT FACTOR"/>
    <property type="match status" value="1"/>
</dbReference>
<dbReference type="InterPro" id="IPR002075">
    <property type="entry name" value="NTF2_dom"/>
</dbReference>
<dbReference type="Pfam" id="PF22602">
    <property type="entry name" value="NXF_NTF2"/>
    <property type="match status" value="1"/>
</dbReference>
<keyword evidence="7" id="KW-0509">mRNA transport</keyword>
<dbReference type="Pfam" id="PF03943">
    <property type="entry name" value="TAP_C"/>
    <property type="match status" value="1"/>
</dbReference>
<dbReference type="PROSITE" id="PS50177">
    <property type="entry name" value="NTF2_DOMAIN"/>
    <property type="match status" value="1"/>
</dbReference>
<dbReference type="Proteomes" id="UP000469559">
    <property type="component" value="Unassembled WGS sequence"/>
</dbReference>
<protein>
    <recommendedName>
        <fullName evidence="10">mRNA export factor MEX67</fullName>
    </recommendedName>
</protein>
<comment type="function">
    <text evidence="9">Involved in the export of mRNA from the nucleus to the cytoplasm.</text>
</comment>
<dbReference type="PROSITE" id="PS51281">
    <property type="entry name" value="TAP_C"/>
    <property type="match status" value="1"/>
</dbReference>
<evidence type="ECO:0000256" key="3">
    <source>
        <dbReference type="ARBA" id="ARBA00022448"/>
    </source>
</evidence>
<evidence type="ECO:0000256" key="10">
    <source>
        <dbReference type="ARBA" id="ARBA00069694"/>
    </source>
</evidence>
<name>A0A8T9BJG9_9HELO</name>
<dbReference type="AlphaFoldDB" id="A0A8T9BJG9"/>
<dbReference type="FunFam" id="3.10.450.50:FF:000013">
    <property type="entry name" value="mRNA export factor mex67"/>
    <property type="match status" value="1"/>
</dbReference>
<comment type="caution">
    <text evidence="14">The sequence shown here is derived from an EMBL/GenBank/DDBJ whole genome shotgun (WGS) entry which is preliminary data.</text>
</comment>
<keyword evidence="5" id="KW-0433">Leucine-rich repeat</keyword>
<dbReference type="PROSITE" id="PS51450">
    <property type="entry name" value="LRR"/>
    <property type="match status" value="1"/>
</dbReference>
<dbReference type="SUPFAM" id="SSF46934">
    <property type="entry name" value="UBA-like"/>
    <property type="match status" value="1"/>
</dbReference>
<evidence type="ECO:0000256" key="11">
    <source>
        <dbReference type="SAM" id="MobiDB-lite"/>
    </source>
</evidence>
<organism evidence="14 15">
    <name type="scientific">Lachnellula arida</name>
    <dbReference type="NCBI Taxonomy" id="1316785"/>
    <lineage>
        <taxon>Eukaryota</taxon>
        <taxon>Fungi</taxon>
        <taxon>Dikarya</taxon>
        <taxon>Ascomycota</taxon>
        <taxon>Pezizomycotina</taxon>
        <taxon>Leotiomycetes</taxon>
        <taxon>Helotiales</taxon>
        <taxon>Lachnaceae</taxon>
        <taxon>Lachnellula</taxon>
    </lineage>
</organism>
<feature type="region of interest" description="Disordered" evidence="11">
    <location>
        <begin position="30"/>
        <end position="113"/>
    </location>
</feature>
<keyword evidence="8" id="KW-0539">Nucleus</keyword>
<dbReference type="InterPro" id="IPR001611">
    <property type="entry name" value="Leu-rich_rpt"/>
</dbReference>
<keyword evidence="15" id="KW-1185">Reference proteome</keyword>
<dbReference type="InterPro" id="IPR032675">
    <property type="entry name" value="LRR_dom_sf"/>
</dbReference>
<dbReference type="GO" id="GO:0016973">
    <property type="term" value="P:poly(A)+ mRNA export from nucleus"/>
    <property type="evidence" value="ECO:0007669"/>
    <property type="project" value="TreeGrafter"/>
</dbReference>
<dbReference type="Gene3D" id="3.80.10.10">
    <property type="entry name" value="Ribonuclease Inhibitor"/>
    <property type="match status" value="1"/>
</dbReference>
<dbReference type="Gene3D" id="1.10.8.10">
    <property type="entry name" value="DNA helicase RuvA subunit, C-terminal domain"/>
    <property type="match status" value="1"/>
</dbReference>
<evidence type="ECO:0000256" key="2">
    <source>
        <dbReference type="ARBA" id="ARBA00009285"/>
    </source>
</evidence>
<evidence type="ECO:0000256" key="4">
    <source>
        <dbReference type="ARBA" id="ARBA00022490"/>
    </source>
</evidence>
<feature type="domain" description="NTF2" evidence="12">
    <location>
        <begin position="430"/>
        <end position="604"/>
    </location>
</feature>
<evidence type="ECO:0000259" key="12">
    <source>
        <dbReference type="PROSITE" id="PS50177"/>
    </source>
</evidence>
<dbReference type="Gene3D" id="3.10.450.50">
    <property type="match status" value="1"/>
</dbReference>
<dbReference type="SUPFAM" id="SSF54427">
    <property type="entry name" value="NTF2-like"/>
    <property type="match status" value="1"/>
</dbReference>
<evidence type="ECO:0000259" key="13">
    <source>
        <dbReference type="PROSITE" id="PS51281"/>
    </source>
</evidence>